<dbReference type="GeneID" id="5011650"/>
<accession>A0BIV1</accession>
<evidence type="ECO:0008006" key="3">
    <source>
        <dbReference type="Google" id="ProtNLM"/>
    </source>
</evidence>
<name>A0BIV1_PARTE</name>
<evidence type="ECO:0000313" key="2">
    <source>
        <dbReference type="Proteomes" id="UP000000600"/>
    </source>
</evidence>
<dbReference type="InParanoid" id="A0BIV1"/>
<dbReference type="Proteomes" id="UP000000600">
    <property type="component" value="Unassembled WGS sequence"/>
</dbReference>
<dbReference type="EMBL" id="CT867997">
    <property type="protein sequence ID" value="CAK58468.1"/>
    <property type="molecule type" value="Genomic_DNA"/>
</dbReference>
<proteinExistence type="predicted"/>
<keyword evidence="2" id="KW-1185">Reference proteome</keyword>
<reference evidence="1 2" key="1">
    <citation type="journal article" date="2006" name="Nature">
        <title>Global trends of whole-genome duplications revealed by the ciliate Paramecium tetraurelia.</title>
        <authorList>
            <consortium name="Genoscope"/>
            <person name="Aury J.-M."/>
            <person name="Jaillon O."/>
            <person name="Duret L."/>
            <person name="Noel B."/>
            <person name="Jubin C."/>
            <person name="Porcel B.M."/>
            <person name="Segurens B."/>
            <person name="Daubin V."/>
            <person name="Anthouard V."/>
            <person name="Aiach N."/>
            <person name="Arnaiz O."/>
            <person name="Billaut A."/>
            <person name="Beisson J."/>
            <person name="Blanc I."/>
            <person name="Bouhouche K."/>
            <person name="Camara F."/>
            <person name="Duharcourt S."/>
            <person name="Guigo R."/>
            <person name="Gogendeau D."/>
            <person name="Katinka M."/>
            <person name="Keller A.-M."/>
            <person name="Kissmehl R."/>
            <person name="Klotz C."/>
            <person name="Koll F."/>
            <person name="Le Moue A."/>
            <person name="Lepere C."/>
            <person name="Malinsky S."/>
            <person name="Nowacki M."/>
            <person name="Nowak J.K."/>
            <person name="Plattner H."/>
            <person name="Poulain J."/>
            <person name="Ruiz F."/>
            <person name="Serrano V."/>
            <person name="Zagulski M."/>
            <person name="Dessen P."/>
            <person name="Betermier M."/>
            <person name="Weissenbach J."/>
            <person name="Scarpelli C."/>
            <person name="Schachter V."/>
            <person name="Sperling L."/>
            <person name="Meyer E."/>
            <person name="Cohen J."/>
            <person name="Wincker P."/>
        </authorList>
    </citation>
    <scope>NUCLEOTIDE SEQUENCE [LARGE SCALE GENOMIC DNA]</scope>
    <source>
        <strain evidence="1 2">Stock d4-2</strain>
    </source>
</reference>
<dbReference type="HOGENOM" id="CLU_2836724_0_0_1"/>
<dbReference type="KEGG" id="ptm:GSPATT00004841001"/>
<protein>
    <recommendedName>
        <fullName evidence="3">Transmembrane protein</fullName>
    </recommendedName>
</protein>
<dbReference type="RefSeq" id="XP_001425866.1">
    <property type="nucleotide sequence ID" value="XM_001425829.1"/>
</dbReference>
<dbReference type="AlphaFoldDB" id="A0BIV1"/>
<sequence>MPNQGNPNINNSQMIQYQISQRYFQCIGCLNFMQYYTSDLSVQIWSYKQQELIEIGQLINIIAMVV</sequence>
<organism evidence="1 2">
    <name type="scientific">Paramecium tetraurelia</name>
    <dbReference type="NCBI Taxonomy" id="5888"/>
    <lineage>
        <taxon>Eukaryota</taxon>
        <taxon>Sar</taxon>
        <taxon>Alveolata</taxon>
        <taxon>Ciliophora</taxon>
        <taxon>Intramacronucleata</taxon>
        <taxon>Oligohymenophorea</taxon>
        <taxon>Peniculida</taxon>
        <taxon>Parameciidae</taxon>
        <taxon>Paramecium</taxon>
    </lineage>
</organism>
<gene>
    <name evidence="1" type="ORF">GSPATT00004841001</name>
</gene>
<evidence type="ECO:0000313" key="1">
    <source>
        <dbReference type="EMBL" id="CAK58468.1"/>
    </source>
</evidence>